<dbReference type="Proteomes" id="UP001383192">
    <property type="component" value="Unassembled WGS sequence"/>
</dbReference>
<feature type="region of interest" description="Disordered" evidence="1">
    <location>
        <begin position="1"/>
        <end position="20"/>
    </location>
</feature>
<dbReference type="AlphaFoldDB" id="A0AAW0BJM5"/>
<comment type="caution">
    <text evidence="2">The sequence shown here is derived from an EMBL/GenBank/DDBJ whole genome shotgun (WGS) entry which is preliminary data.</text>
</comment>
<evidence type="ECO:0000313" key="2">
    <source>
        <dbReference type="EMBL" id="KAK7026690.1"/>
    </source>
</evidence>
<evidence type="ECO:0000313" key="3">
    <source>
        <dbReference type="Proteomes" id="UP001383192"/>
    </source>
</evidence>
<reference evidence="2 3" key="1">
    <citation type="submission" date="2024-01" db="EMBL/GenBank/DDBJ databases">
        <title>A draft genome for a cacao thread blight-causing isolate of Paramarasmius palmivorus.</title>
        <authorList>
            <person name="Baruah I.K."/>
            <person name="Bukari Y."/>
            <person name="Amoako-Attah I."/>
            <person name="Meinhardt L.W."/>
            <person name="Bailey B.A."/>
            <person name="Cohen S.P."/>
        </authorList>
    </citation>
    <scope>NUCLEOTIDE SEQUENCE [LARGE SCALE GENOMIC DNA]</scope>
    <source>
        <strain evidence="2 3">GH-12</strain>
    </source>
</reference>
<evidence type="ECO:0000256" key="1">
    <source>
        <dbReference type="SAM" id="MobiDB-lite"/>
    </source>
</evidence>
<sequence>MLNSCTTDAKFESKRKTTDGRQKTISSLFTSGVTERFAERAGIPDEFVKKALFTFGSITKTYKRPLSSGTSGWRKNHWMGNLYITLLGIEGEKGEMKPIDEVNLDE</sequence>
<protein>
    <submittedName>
        <fullName evidence="2">Uncharacterized protein</fullName>
    </submittedName>
</protein>
<accession>A0AAW0BJM5</accession>
<keyword evidence="3" id="KW-1185">Reference proteome</keyword>
<dbReference type="EMBL" id="JAYKXP010000102">
    <property type="protein sequence ID" value="KAK7026690.1"/>
    <property type="molecule type" value="Genomic_DNA"/>
</dbReference>
<gene>
    <name evidence="2" type="ORF">VNI00_015563</name>
</gene>
<feature type="compositionally biased region" description="Basic and acidic residues" evidence="1">
    <location>
        <begin position="9"/>
        <end position="20"/>
    </location>
</feature>
<name>A0AAW0BJM5_9AGAR</name>
<proteinExistence type="predicted"/>
<organism evidence="2 3">
    <name type="scientific">Paramarasmius palmivorus</name>
    <dbReference type="NCBI Taxonomy" id="297713"/>
    <lineage>
        <taxon>Eukaryota</taxon>
        <taxon>Fungi</taxon>
        <taxon>Dikarya</taxon>
        <taxon>Basidiomycota</taxon>
        <taxon>Agaricomycotina</taxon>
        <taxon>Agaricomycetes</taxon>
        <taxon>Agaricomycetidae</taxon>
        <taxon>Agaricales</taxon>
        <taxon>Marasmiineae</taxon>
        <taxon>Marasmiaceae</taxon>
        <taxon>Paramarasmius</taxon>
    </lineage>
</organism>